<organism evidence="1 2">
    <name type="scientific">Sphingopyxis flava</name>
    <dbReference type="NCBI Taxonomy" id="1507287"/>
    <lineage>
        <taxon>Bacteria</taxon>
        <taxon>Pseudomonadati</taxon>
        <taxon>Pseudomonadota</taxon>
        <taxon>Alphaproteobacteria</taxon>
        <taxon>Sphingomonadales</taxon>
        <taxon>Sphingomonadaceae</taxon>
        <taxon>Sphingopyxis</taxon>
    </lineage>
</organism>
<evidence type="ECO:0000313" key="1">
    <source>
        <dbReference type="EMBL" id="SKB36862.1"/>
    </source>
</evidence>
<dbReference type="RefSeq" id="WP_217699096.1">
    <property type="nucleotide sequence ID" value="NZ_FUYP01000004.1"/>
</dbReference>
<evidence type="ECO:0000313" key="2">
    <source>
        <dbReference type="Proteomes" id="UP000190044"/>
    </source>
</evidence>
<protein>
    <submittedName>
        <fullName evidence="1">Uncharacterized protein</fullName>
    </submittedName>
</protein>
<sequence length="56" mass="5597">MPGDSMSDQQAACGLAAIESGLACRGAVFGFAAAGWGTSISDRNTDGACVAAWILF</sequence>
<proteinExistence type="predicted"/>
<reference evidence="2" key="1">
    <citation type="submission" date="2017-02" db="EMBL/GenBank/DDBJ databases">
        <authorList>
            <person name="Varghese N."/>
            <person name="Submissions S."/>
        </authorList>
    </citation>
    <scope>NUCLEOTIDE SEQUENCE [LARGE SCALE GENOMIC DNA]</scope>
    <source>
        <strain evidence="2">R11H</strain>
    </source>
</reference>
<gene>
    <name evidence="1" type="ORF">SAMN06295937_100478</name>
</gene>
<keyword evidence="2" id="KW-1185">Reference proteome</keyword>
<accession>A0A1T5APE5</accession>
<dbReference type="Proteomes" id="UP000190044">
    <property type="component" value="Unassembled WGS sequence"/>
</dbReference>
<name>A0A1T5APE5_9SPHN</name>
<dbReference type="EMBL" id="FUYP01000004">
    <property type="protein sequence ID" value="SKB36862.1"/>
    <property type="molecule type" value="Genomic_DNA"/>
</dbReference>
<dbReference type="AlphaFoldDB" id="A0A1T5APE5"/>